<organism evidence="2">
    <name type="scientific">Casuarina equisetifolia</name>
    <name type="common">Beach she-oak</name>
    <name type="synonym">Casuarina litorea</name>
    <dbReference type="NCBI Taxonomy" id="3523"/>
    <lineage>
        <taxon>Eukaryota</taxon>
        <taxon>Viridiplantae</taxon>
        <taxon>Streptophyta</taxon>
        <taxon>Embryophyta</taxon>
        <taxon>Tracheophyta</taxon>
        <taxon>Spermatophyta</taxon>
        <taxon>Magnoliopsida</taxon>
        <taxon>eudicotyledons</taxon>
        <taxon>Gunneridae</taxon>
        <taxon>Pentapetalae</taxon>
        <taxon>rosids</taxon>
        <taxon>fabids</taxon>
        <taxon>Fagales</taxon>
        <taxon>Casuarinaceae</taxon>
        <taxon>Casuarina</taxon>
    </lineage>
</organism>
<keyword evidence="2" id="KW-0378">Hydrolase</keyword>
<evidence type="ECO:0000313" key="2">
    <source>
        <dbReference type="EMBL" id="ABA06484.1"/>
    </source>
</evidence>
<name>Q3LXA1_CASEQ</name>
<evidence type="ECO:0000256" key="1">
    <source>
        <dbReference type="SAM" id="MobiDB-lite"/>
    </source>
</evidence>
<proteinExistence type="predicted"/>
<dbReference type="InterPro" id="IPR017853">
    <property type="entry name" value="GH"/>
</dbReference>
<feature type="non-terminal residue" evidence="2">
    <location>
        <position position="1"/>
    </location>
</feature>
<feature type="non-terminal residue" evidence="2">
    <location>
        <position position="80"/>
    </location>
</feature>
<protein>
    <submittedName>
        <fullName evidence="2">Glycosidic hydrolase family 10 protein-like</fullName>
    </submittedName>
</protein>
<dbReference type="SUPFAM" id="SSF51445">
    <property type="entry name" value="(Trans)glycosidases"/>
    <property type="match status" value="1"/>
</dbReference>
<dbReference type="AlphaFoldDB" id="Q3LXA1"/>
<reference evidence="2" key="1">
    <citation type="submission" date="2005-07" db="EMBL/GenBank/DDBJ databases">
        <title>PCR product from the genomic DNA of Casuarina equisetifolia codes for a partial sequence of Glycoside hydrolase related gene.</title>
        <authorList>
            <person name="Satheeshkumar P.K."/>
            <person name="Gupta A.K."/>
        </authorList>
    </citation>
    <scope>NUCLEOTIDE SEQUENCE</scope>
</reference>
<dbReference type="EMBL" id="DQ140343">
    <property type="protein sequence ID" value="ABA06484.1"/>
    <property type="molecule type" value="Genomic_DNA"/>
</dbReference>
<feature type="region of interest" description="Disordered" evidence="1">
    <location>
        <begin position="60"/>
        <end position="80"/>
    </location>
</feature>
<accession>Q3LXA1</accession>
<dbReference type="GO" id="GO:0016787">
    <property type="term" value="F:hydrolase activity"/>
    <property type="evidence" value="ECO:0007669"/>
    <property type="project" value="UniProtKB-KW"/>
</dbReference>
<sequence>RGGRLAAMCNSTVDTYISRVRELKRGGVSMDGVGLEGHFQIPNPPQMSYYRRFGHSGASHMAHRGGHHLETWRTSSRGQV</sequence>